<evidence type="ECO:0000256" key="1">
    <source>
        <dbReference type="ARBA" id="ARBA00022679"/>
    </source>
</evidence>
<dbReference type="Pfam" id="PF00179">
    <property type="entry name" value="UQ_con"/>
    <property type="match status" value="1"/>
</dbReference>
<gene>
    <name evidence="5" type="ORF">Fcan01_09222</name>
</gene>
<dbReference type="PANTHER" id="PTHR46116">
    <property type="entry name" value="(E3-INDEPENDENT) E2 UBIQUITIN-CONJUGATING ENZYME"/>
    <property type="match status" value="1"/>
</dbReference>
<dbReference type="OrthoDB" id="47801at2759"/>
<evidence type="ECO:0000256" key="2">
    <source>
        <dbReference type="ARBA" id="ARBA00022786"/>
    </source>
</evidence>
<dbReference type="InterPro" id="IPR000608">
    <property type="entry name" value="UBC"/>
</dbReference>
<reference evidence="5 6" key="1">
    <citation type="submission" date="2015-12" db="EMBL/GenBank/DDBJ databases">
        <title>The genome of Folsomia candida.</title>
        <authorList>
            <person name="Faddeeva A."/>
            <person name="Derks M.F."/>
            <person name="Anvar Y."/>
            <person name="Smit S."/>
            <person name="Van Straalen N."/>
            <person name="Roelofs D."/>
        </authorList>
    </citation>
    <scope>NUCLEOTIDE SEQUENCE [LARGE SCALE GENOMIC DNA]</scope>
    <source>
        <strain evidence="5 6">VU population</strain>
        <tissue evidence="5">Whole body</tissue>
    </source>
</reference>
<accession>A0A226EEH0</accession>
<keyword evidence="1" id="KW-0808">Transferase</keyword>
<keyword evidence="2" id="KW-0833">Ubl conjugation pathway</keyword>
<feature type="compositionally biased region" description="Low complexity" evidence="3">
    <location>
        <begin position="951"/>
        <end position="964"/>
    </location>
</feature>
<dbReference type="PANTHER" id="PTHR46116:SF15">
    <property type="entry name" value="(E3-INDEPENDENT) E2 UBIQUITIN-CONJUGATING ENZYME"/>
    <property type="match status" value="1"/>
</dbReference>
<protein>
    <recommendedName>
        <fullName evidence="4">UBC core domain-containing protein</fullName>
    </recommendedName>
</protein>
<feature type="compositionally biased region" description="Basic residues" evidence="3">
    <location>
        <begin position="934"/>
        <end position="943"/>
    </location>
</feature>
<dbReference type="AlphaFoldDB" id="A0A226EEH0"/>
<evidence type="ECO:0000259" key="4">
    <source>
        <dbReference type="PROSITE" id="PS50127"/>
    </source>
</evidence>
<dbReference type="SUPFAM" id="SSF54495">
    <property type="entry name" value="UBC-like"/>
    <property type="match status" value="1"/>
</dbReference>
<dbReference type="PROSITE" id="PS50127">
    <property type="entry name" value="UBC_2"/>
    <property type="match status" value="1"/>
</dbReference>
<evidence type="ECO:0000256" key="3">
    <source>
        <dbReference type="SAM" id="MobiDB-lite"/>
    </source>
</evidence>
<sequence length="996" mass="111698">MTSKPDQSPPSTPAAVEEDPNVLLDALAAQDAANSTTARALFDGDIVIKRQPPRDWEYVPAFGTVMKQPACPNVEGNQPKTYNVRWELNNLVERVRPGQVSVVDRFVMRNTKVENDQGVVGTVRDWNVRTSVQIIGTNHVVEKVGLDRLRPITSFIRGQEILYKDWVGVITIVKRNIWFQLDGGMGFYVVVTERDGFMRADPYWGVGMPCPGIRTKLNASVIRKAKWVSGPMQFFSKLLPPLNYLYSFANVTLNKSEVTEVEVNWLRVAPNAPNSAPKPVGTLDREMLRYVTVIGIPSSETVGINSVRMLKLRPEDYLTTYQSWLSAYRKKFIDGVDGAEPIISPITMAAPLRTLATERVYEVPVKILSRTTMVEVEWSDGTRDKSHSVKIPKLLHRRDDTEFPGGMLVSPMYSPYQASDLYGVILDSEEFVTTQARKVNVMWILNGNPMEVRAESIFNLRPHSLYSMYERGTIVFPRVKGTTKFKTAVVTDLNIASGKLVLTVTADHSQHEVYPHLVTPLECRCFWNFFTRQWSIDEIVVPPYQLVTEYGPTYVDVAEPTPAVLSNNNQQQADQSIKSAWDEPIFDMLPFASSTHRYHNCGVPSTGNFGKGLVSVMQNEIACLKKHGTLPEGIWVRCYENRMDLISAFMVGPTDTPYEDGIFMFDLQVTDKFPSSPPKIHYVSYSYELSPTMAWDGNFCTSALNWKREAINDDESYIAYCLKKMQALIFSPEPLMNGPREFIDAKNSRKPELSKLYNEFVVLRVLDSAWNMIHRPYDPWTDLIKTHFASVLPEKLAICEEWSNSSIPHVYEPKYSLLPASAGFHEALAFRVRNFQNISLNLVPIRAIPSKMKHSVIDVTADSESIPVILPEGSQGITIELVDPAPQNANDEIAFALGPSTSVHHPDPESPIPSIGLTLPQTFDSEKNIINKNKDKKKMKKGKILPGFGSGNDTTTSEVTTSGGEESEQDVAKVEKAKDDDIAGYAGTEEDISVNE</sequence>
<dbReference type="OMA" id="APETHRY"/>
<dbReference type="STRING" id="158441.A0A226EEH0"/>
<feature type="compositionally biased region" description="Basic and acidic residues" evidence="3">
    <location>
        <begin position="970"/>
        <end position="981"/>
    </location>
</feature>
<dbReference type="EMBL" id="LNIX01000004">
    <property type="protein sequence ID" value="OXA55965.1"/>
    <property type="molecule type" value="Genomic_DNA"/>
</dbReference>
<dbReference type="Gene3D" id="3.10.110.10">
    <property type="entry name" value="Ubiquitin Conjugating Enzyme"/>
    <property type="match status" value="1"/>
</dbReference>
<dbReference type="Proteomes" id="UP000198287">
    <property type="component" value="Unassembled WGS sequence"/>
</dbReference>
<keyword evidence="6" id="KW-1185">Reference proteome</keyword>
<organism evidence="5 6">
    <name type="scientific">Folsomia candida</name>
    <name type="common">Springtail</name>
    <dbReference type="NCBI Taxonomy" id="158441"/>
    <lineage>
        <taxon>Eukaryota</taxon>
        <taxon>Metazoa</taxon>
        <taxon>Ecdysozoa</taxon>
        <taxon>Arthropoda</taxon>
        <taxon>Hexapoda</taxon>
        <taxon>Collembola</taxon>
        <taxon>Entomobryomorpha</taxon>
        <taxon>Isotomoidea</taxon>
        <taxon>Isotomidae</taxon>
        <taxon>Proisotominae</taxon>
        <taxon>Folsomia</taxon>
    </lineage>
</organism>
<name>A0A226EEH0_FOLCA</name>
<feature type="region of interest" description="Disordered" evidence="3">
    <location>
        <begin position="929"/>
        <end position="996"/>
    </location>
</feature>
<feature type="domain" description="UBC core" evidence="4">
    <location>
        <begin position="612"/>
        <end position="766"/>
    </location>
</feature>
<evidence type="ECO:0000313" key="5">
    <source>
        <dbReference type="EMBL" id="OXA55965.1"/>
    </source>
</evidence>
<proteinExistence type="predicted"/>
<evidence type="ECO:0000313" key="6">
    <source>
        <dbReference type="Proteomes" id="UP000198287"/>
    </source>
</evidence>
<dbReference type="InterPro" id="IPR016135">
    <property type="entry name" value="UBQ-conjugating_enzyme/RWD"/>
</dbReference>
<dbReference type="GO" id="GO:0061631">
    <property type="term" value="F:ubiquitin conjugating enzyme activity"/>
    <property type="evidence" value="ECO:0007669"/>
    <property type="project" value="TreeGrafter"/>
</dbReference>
<comment type="caution">
    <text evidence="5">The sequence shown here is derived from an EMBL/GenBank/DDBJ whole genome shotgun (WGS) entry which is preliminary data.</text>
</comment>